<evidence type="ECO:0000256" key="1">
    <source>
        <dbReference type="SAM" id="Phobius"/>
    </source>
</evidence>
<name>A0A0H3CFK8_CAUVN</name>
<dbReference type="RefSeq" id="YP_002519041.1">
    <property type="nucleotide sequence ID" value="NC_011916.1"/>
</dbReference>
<gene>
    <name evidence="2" type="ordered locus">CCNA_03668</name>
</gene>
<organism evidence="2 3">
    <name type="scientific">Caulobacter vibrioides (strain NA1000 / CB15N)</name>
    <name type="common">Caulobacter crescentus</name>
    <dbReference type="NCBI Taxonomy" id="565050"/>
    <lineage>
        <taxon>Bacteria</taxon>
        <taxon>Pseudomonadati</taxon>
        <taxon>Pseudomonadota</taxon>
        <taxon>Alphaproteobacteria</taxon>
        <taxon>Caulobacterales</taxon>
        <taxon>Caulobacteraceae</taxon>
        <taxon>Caulobacter</taxon>
    </lineage>
</organism>
<dbReference type="OrthoDB" id="7192577at2"/>
<proteinExistence type="predicted"/>
<keyword evidence="1" id="KW-0812">Transmembrane</keyword>
<accession>A0A0H3CFK8</accession>
<evidence type="ECO:0000313" key="2">
    <source>
        <dbReference type="EMBL" id="ACL97133.1"/>
    </source>
</evidence>
<dbReference type="RefSeq" id="WP_015923311.1">
    <property type="nucleotide sequence ID" value="NC_011916.1"/>
</dbReference>
<dbReference type="HOGENOM" id="CLU_2895744_0_0_5"/>
<dbReference type="PATRIC" id="fig|565050.3.peg.3575"/>
<dbReference type="EMBL" id="CP001340">
    <property type="protein sequence ID" value="ACL97133.1"/>
    <property type="molecule type" value="Genomic_DNA"/>
</dbReference>
<reference evidence="2 3" key="1">
    <citation type="journal article" date="2010" name="J. Bacteriol.">
        <title>The genetic basis of laboratory adaptation in Caulobacter crescentus.</title>
        <authorList>
            <person name="Marks M.E."/>
            <person name="Castro-Rojas C.M."/>
            <person name="Teiling C."/>
            <person name="Du L."/>
            <person name="Kapatral V."/>
            <person name="Walunas T.L."/>
            <person name="Crosson S."/>
        </authorList>
    </citation>
    <scope>NUCLEOTIDE SEQUENCE [LARGE SCALE GENOMIC DNA]</scope>
    <source>
        <strain evidence="3">NA1000 / CB15N</strain>
    </source>
</reference>
<keyword evidence="1" id="KW-1133">Transmembrane helix</keyword>
<dbReference type="Proteomes" id="UP000001364">
    <property type="component" value="Chromosome"/>
</dbReference>
<keyword evidence="3" id="KW-1185">Reference proteome</keyword>
<evidence type="ECO:0000313" key="3">
    <source>
        <dbReference type="Proteomes" id="UP000001364"/>
    </source>
</evidence>
<keyword evidence="1" id="KW-0472">Membrane</keyword>
<feature type="transmembrane region" description="Helical" evidence="1">
    <location>
        <begin position="29"/>
        <end position="48"/>
    </location>
</feature>
<dbReference type="KEGG" id="ccs:CCNA_03668"/>
<dbReference type="GeneID" id="7331861"/>
<dbReference type="AlphaFoldDB" id="A0A0H3CFK8"/>
<sequence length="62" mass="6816">MMRTYVADHGGTVFVSTPSSRPKQIRSRIMALVVIAVVGASAGTVQAFRDHQRADVTRMWTP</sequence>
<protein>
    <submittedName>
        <fullName evidence="2">Uncharacterized protein</fullName>
    </submittedName>
</protein>